<dbReference type="InterPro" id="IPR009282">
    <property type="entry name" value="DUF937"/>
</dbReference>
<evidence type="ECO:0000313" key="2">
    <source>
        <dbReference type="Proteomes" id="UP001596492"/>
    </source>
</evidence>
<evidence type="ECO:0000313" key="1">
    <source>
        <dbReference type="EMBL" id="MFC7292007.1"/>
    </source>
</evidence>
<dbReference type="RefSeq" id="WP_382167250.1">
    <property type="nucleotide sequence ID" value="NZ_JBHTBR010000005.1"/>
</dbReference>
<accession>A0ABW2IM70</accession>
<sequence length="226" mass="22768">MAGLNLMDMLASGAGQGALKQLGQQFGLDESSTQSAVKALLPAISGGLKRNVSQPGGLEALMGALQNGNHAQYLEQPETLAQPESVADGNAILGHLLGSKEVSREVAAKASERAGVSSDLMKKLLPMVATMAMGSLAKQSKDPDVPANLMGNMGSIAAAVMGAASAGNSGNKSGGMLGGLLGGLMGGKQQQASQNSGAMGMIGNLLDADGDGNAVDDIFEMVMKRR</sequence>
<reference evidence="2" key="1">
    <citation type="journal article" date="2019" name="Int. J. Syst. Evol. Microbiol.">
        <title>The Global Catalogue of Microorganisms (GCM) 10K type strain sequencing project: providing services to taxonomists for standard genome sequencing and annotation.</title>
        <authorList>
            <consortium name="The Broad Institute Genomics Platform"/>
            <consortium name="The Broad Institute Genome Sequencing Center for Infectious Disease"/>
            <person name="Wu L."/>
            <person name="Ma J."/>
        </authorList>
    </citation>
    <scope>NUCLEOTIDE SEQUENCE [LARGE SCALE GENOMIC DNA]</scope>
    <source>
        <strain evidence="2">CCUG 51308</strain>
    </source>
</reference>
<dbReference type="Pfam" id="PF06078">
    <property type="entry name" value="DUF937"/>
    <property type="match status" value="2"/>
</dbReference>
<name>A0ABW2IM70_9PROT</name>
<protein>
    <submittedName>
        <fullName evidence="1">DUF937 domain-containing protein</fullName>
    </submittedName>
</protein>
<organism evidence="1 2">
    <name type="scientific">Hirschia litorea</name>
    <dbReference type="NCBI Taxonomy" id="1199156"/>
    <lineage>
        <taxon>Bacteria</taxon>
        <taxon>Pseudomonadati</taxon>
        <taxon>Pseudomonadota</taxon>
        <taxon>Alphaproteobacteria</taxon>
        <taxon>Hyphomonadales</taxon>
        <taxon>Hyphomonadaceae</taxon>
        <taxon>Hirschia</taxon>
    </lineage>
</organism>
<gene>
    <name evidence="1" type="ORF">ACFQS8_10300</name>
</gene>
<keyword evidence="2" id="KW-1185">Reference proteome</keyword>
<dbReference type="EMBL" id="JBHTBR010000005">
    <property type="protein sequence ID" value="MFC7292007.1"/>
    <property type="molecule type" value="Genomic_DNA"/>
</dbReference>
<comment type="caution">
    <text evidence="1">The sequence shown here is derived from an EMBL/GenBank/DDBJ whole genome shotgun (WGS) entry which is preliminary data.</text>
</comment>
<proteinExistence type="predicted"/>
<dbReference type="Proteomes" id="UP001596492">
    <property type="component" value="Unassembled WGS sequence"/>
</dbReference>